<sequence length="321" mass="35149">MTFEHQGLLFRRERRFHEVAGERLRSAVHEDAHAVLAVADPAALLESLTPHERGRVHVVDRGALYDAPGRTMAALHRLALVHDPVPVSVVAEPPLFGGALERREWHRLESVLSTALAPVRMRLLCVHDERPLGPGARSAVRATHPALVDADGPHPNPVYLGVQAFGRRPRTPEPLAVQGPVHGLEIGQSLPRLRGELTALGTALGLPPDRLDGLVVAVNELAANVLEHGAGKGSVSVWRAADRWVCDVFDERGGLCDPLTGYRPADGLRSRGYGLWITRQTCDYLEICGGGEGSLVRLHFLDEQARLDRRARLERQARFTS</sequence>
<evidence type="ECO:0000256" key="1">
    <source>
        <dbReference type="ARBA" id="ARBA00022527"/>
    </source>
</evidence>
<dbReference type="Proteomes" id="UP000598217">
    <property type="component" value="Unassembled WGS sequence"/>
</dbReference>
<proteinExistence type="predicted"/>
<keyword evidence="1" id="KW-0418">Kinase</keyword>
<keyword evidence="1" id="KW-0808">Transferase</keyword>
<dbReference type="PANTHER" id="PTHR35526:SF3">
    <property type="entry name" value="ANTI-SIGMA-F FACTOR RSBW"/>
    <property type="match status" value="1"/>
</dbReference>
<dbReference type="SUPFAM" id="SSF55874">
    <property type="entry name" value="ATPase domain of HSP90 chaperone/DNA topoisomerase II/histidine kinase"/>
    <property type="match status" value="1"/>
</dbReference>
<dbReference type="PANTHER" id="PTHR35526">
    <property type="entry name" value="ANTI-SIGMA-F FACTOR RSBW-RELATED"/>
    <property type="match status" value="1"/>
</dbReference>
<dbReference type="InterPro" id="IPR050267">
    <property type="entry name" value="Anti-sigma-factor_SerPK"/>
</dbReference>
<accession>A0ABR9HM60</accession>
<comment type="caution">
    <text evidence="3">The sequence shown here is derived from an EMBL/GenBank/DDBJ whole genome shotgun (WGS) entry which is preliminary data.</text>
</comment>
<dbReference type="InterPro" id="IPR036890">
    <property type="entry name" value="HATPase_C_sf"/>
</dbReference>
<evidence type="ECO:0000313" key="4">
    <source>
        <dbReference type="Proteomes" id="UP000598217"/>
    </source>
</evidence>
<protein>
    <submittedName>
        <fullName evidence="3">Anti-sigma regulatory factor (Ser/Thr protein kinase)</fullName>
    </submittedName>
</protein>
<dbReference type="EMBL" id="JADBDY010000001">
    <property type="protein sequence ID" value="MBE1460082.1"/>
    <property type="molecule type" value="Genomic_DNA"/>
</dbReference>
<dbReference type="Gene3D" id="3.30.565.10">
    <property type="entry name" value="Histidine kinase-like ATPase, C-terminal domain"/>
    <property type="match status" value="1"/>
</dbReference>
<dbReference type="InterPro" id="IPR003594">
    <property type="entry name" value="HATPase_dom"/>
</dbReference>
<dbReference type="NCBIfam" id="NF041045">
    <property type="entry name" value="RsbA_anti_sig"/>
    <property type="match status" value="1"/>
</dbReference>
<dbReference type="Pfam" id="PF13581">
    <property type="entry name" value="HATPase_c_2"/>
    <property type="match status" value="1"/>
</dbReference>
<organism evidence="3 4">
    <name type="scientific">Nocardiopsis terrae</name>
    <dbReference type="NCBI Taxonomy" id="372655"/>
    <lineage>
        <taxon>Bacteria</taxon>
        <taxon>Bacillati</taxon>
        <taxon>Actinomycetota</taxon>
        <taxon>Actinomycetes</taxon>
        <taxon>Streptosporangiales</taxon>
        <taxon>Nocardiopsidaceae</taxon>
        <taxon>Nocardiopsis</taxon>
    </lineage>
</organism>
<keyword evidence="1" id="KW-0723">Serine/threonine-protein kinase</keyword>
<evidence type="ECO:0000313" key="3">
    <source>
        <dbReference type="EMBL" id="MBE1460082.1"/>
    </source>
</evidence>
<gene>
    <name evidence="3" type="ORF">H4W79_004296</name>
</gene>
<feature type="domain" description="Histidine kinase/HSP90-like ATPase" evidence="2">
    <location>
        <begin position="189"/>
        <end position="298"/>
    </location>
</feature>
<dbReference type="RefSeq" id="WP_191266413.1">
    <property type="nucleotide sequence ID" value="NZ_BMXJ01000001.1"/>
</dbReference>
<reference evidence="3 4" key="1">
    <citation type="submission" date="2020-10" db="EMBL/GenBank/DDBJ databases">
        <title>Sequencing the genomes of 1000 actinobacteria strains.</title>
        <authorList>
            <person name="Klenk H.-P."/>
        </authorList>
    </citation>
    <scope>NUCLEOTIDE SEQUENCE [LARGE SCALE GENOMIC DNA]</scope>
    <source>
        <strain evidence="3 4">DSM 45157</strain>
    </source>
</reference>
<keyword evidence="4" id="KW-1185">Reference proteome</keyword>
<name>A0ABR9HM60_9ACTN</name>
<evidence type="ECO:0000259" key="2">
    <source>
        <dbReference type="Pfam" id="PF13581"/>
    </source>
</evidence>
<dbReference type="InterPro" id="IPR047718">
    <property type="entry name" value="RsbA-like_anti_sig"/>
</dbReference>